<evidence type="ECO:0000313" key="5">
    <source>
        <dbReference type="Proteomes" id="UP000015453"/>
    </source>
</evidence>
<comment type="caution">
    <text evidence="4">The sequence shown here is derived from an EMBL/GenBank/DDBJ whole genome shotgun (WGS) entry which is preliminary data.</text>
</comment>
<dbReference type="SUPFAM" id="SSF55753">
    <property type="entry name" value="Actin depolymerizing proteins"/>
    <property type="match status" value="1"/>
</dbReference>
<feature type="domain" description="Tyrosine specific protein phosphatases" evidence="3">
    <location>
        <begin position="174"/>
        <end position="235"/>
    </location>
</feature>
<dbReference type="InterPro" id="IPR029021">
    <property type="entry name" value="Prot-tyrosine_phosphatase-like"/>
</dbReference>
<keyword evidence="5" id="KW-1185">Reference proteome</keyword>
<sequence length="492" mass="54843">MIKGEDKDQDSGGSWKPYSRSISFTDIPPGTSTSKSQSSSKARACLPPLQPLTISRSSIDEWPKAGSDDIGVWTNPTTPGSRPPGSVTPRETSVSGFPPSREFEFRRDRRAYYNECSRVLDHIYLGSDDIAKNREILRENGITHVLNCVGYACPEYFKDELVYKTLWLKDSPSEDITSILYDVFDYFEDVREQGGRVFVHCFQGISRSNSLVIAYVMWKNGQNFYDAFQYVKAAREVTNPNLGFACQLLQCQNRVHALPPSPNSALRMYQMAPHSSYDPLHLVPKMLSEPCADKLDSRGAFIVQIPSALYIWIGKHCTAVMSDNAWAAATQVVRYERVEGPVVKVSEGDEPAEFWDILSCKKSSENEGNPSSLSQRKVAEYDKDFEIFHGALAGGVVPAFPFSESVSETRLPARENGWNRLRRRIASCGVKEFFIMTSSKSDEAGNLSPATNNNRMVKNSSSTSTSVSPSTSDWLSSSFSFTFSPQAEDDDT</sequence>
<evidence type="ECO:0000313" key="4">
    <source>
        <dbReference type="EMBL" id="EPS68783.1"/>
    </source>
</evidence>
<evidence type="ECO:0000259" key="2">
    <source>
        <dbReference type="PROSITE" id="PS50054"/>
    </source>
</evidence>
<dbReference type="InterPro" id="IPR007123">
    <property type="entry name" value="Gelsolin-like_dom"/>
</dbReference>
<dbReference type="CDD" id="cd14498">
    <property type="entry name" value="DSP"/>
    <property type="match status" value="1"/>
</dbReference>
<gene>
    <name evidence="4" type="ORF">M569_05983</name>
</gene>
<feature type="region of interest" description="Disordered" evidence="1">
    <location>
        <begin position="442"/>
        <end position="492"/>
    </location>
</feature>
<dbReference type="PANTHER" id="PTHR46381:SF2">
    <property type="entry name" value="MAP KINASE PHOSPHATASE"/>
    <property type="match status" value="1"/>
</dbReference>
<organism evidence="4 5">
    <name type="scientific">Genlisea aurea</name>
    <dbReference type="NCBI Taxonomy" id="192259"/>
    <lineage>
        <taxon>Eukaryota</taxon>
        <taxon>Viridiplantae</taxon>
        <taxon>Streptophyta</taxon>
        <taxon>Embryophyta</taxon>
        <taxon>Tracheophyta</taxon>
        <taxon>Spermatophyta</taxon>
        <taxon>Magnoliopsida</taxon>
        <taxon>eudicotyledons</taxon>
        <taxon>Gunneridae</taxon>
        <taxon>Pentapetalae</taxon>
        <taxon>asterids</taxon>
        <taxon>lamiids</taxon>
        <taxon>Lamiales</taxon>
        <taxon>Lentibulariaceae</taxon>
        <taxon>Genlisea</taxon>
    </lineage>
</organism>
<dbReference type="InterPro" id="IPR020422">
    <property type="entry name" value="TYR_PHOSPHATASE_DUAL_dom"/>
</dbReference>
<dbReference type="EMBL" id="AUSU01002441">
    <property type="protein sequence ID" value="EPS68783.1"/>
    <property type="molecule type" value="Genomic_DNA"/>
</dbReference>
<name>S8DZK4_9LAMI</name>
<dbReference type="Pfam" id="PF00782">
    <property type="entry name" value="DSPc"/>
    <property type="match status" value="1"/>
</dbReference>
<dbReference type="InterPro" id="IPR029006">
    <property type="entry name" value="ADF-H/Gelsolin-like_dom_sf"/>
</dbReference>
<dbReference type="Gene3D" id="3.40.20.10">
    <property type="entry name" value="Severin"/>
    <property type="match status" value="1"/>
</dbReference>
<dbReference type="SMART" id="SM00262">
    <property type="entry name" value="GEL"/>
    <property type="match status" value="1"/>
</dbReference>
<accession>S8DZK4</accession>
<feature type="region of interest" description="Disordered" evidence="1">
    <location>
        <begin position="1"/>
        <end position="99"/>
    </location>
</feature>
<feature type="compositionally biased region" description="Basic and acidic residues" evidence="1">
    <location>
        <begin position="1"/>
        <end position="10"/>
    </location>
</feature>
<evidence type="ECO:0000256" key="1">
    <source>
        <dbReference type="SAM" id="MobiDB-lite"/>
    </source>
</evidence>
<protein>
    <submittedName>
        <fullName evidence="4">Uncharacterized protein</fullName>
    </submittedName>
</protein>
<feature type="compositionally biased region" description="Basic and acidic residues" evidence="1">
    <location>
        <begin position="58"/>
        <end position="67"/>
    </location>
</feature>
<evidence type="ECO:0000259" key="3">
    <source>
        <dbReference type="PROSITE" id="PS50056"/>
    </source>
</evidence>
<dbReference type="OrthoDB" id="165342at2759"/>
<reference evidence="4 5" key="1">
    <citation type="journal article" date="2013" name="BMC Genomics">
        <title>The miniature genome of a carnivorous plant Genlisea aurea contains a low number of genes and short non-coding sequences.</title>
        <authorList>
            <person name="Leushkin E.V."/>
            <person name="Sutormin R.A."/>
            <person name="Nabieva E.R."/>
            <person name="Penin A.A."/>
            <person name="Kondrashov A.S."/>
            <person name="Logacheva M.D."/>
        </authorList>
    </citation>
    <scope>NUCLEOTIDE SEQUENCE [LARGE SCALE GENOMIC DNA]</scope>
</reference>
<dbReference type="SUPFAM" id="SSF52799">
    <property type="entry name" value="(Phosphotyrosine protein) phosphatases II"/>
    <property type="match status" value="1"/>
</dbReference>
<feature type="domain" description="Tyrosine-protein phosphatase" evidence="2">
    <location>
        <begin position="115"/>
        <end position="257"/>
    </location>
</feature>
<dbReference type="InterPro" id="IPR000387">
    <property type="entry name" value="Tyr_Pase_dom"/>
</dbReference>
<proteinExistence type="predicted"/>
<dbReference type="SMART" id="SM00195">
    <property type="entry name" value="DSPc"/>
    <property type="match status" value="1"/>
</dbReference>
<dbReference type="GO" id="GO:0051015">
    <property type="term" value="F:actin filament binding"/>
    <property type="evidence" value="ECO:0007669"/>
    <property type="project" value="InterPro"/>
</dbReference>
<feature type="compositionally biased region" description="Low complexity" evidence="1">
    <location>
        <begin position="460"/>
        <end position="484"/>
    </location>
</feature>
<dbReference type="PROSITE" id="PS50054">
    <property type="entry name" value="TYR_PHOSPHATASE_DUAL"/>
    <property type="match status" value="1"/>
</dbReference>
<dbReference type="Gene3D" id="3.90.190.10">
    <property type="entry name" value="Protein tyrosine phosphatase superfamily"/>
    <property type="match status" value="1"/>
</dbReference>
<dbReference type="Pfam" id="PF00626">
    <property type="entry name" value="Gelsolin"/>
    <property type="match status" value="1"/>
</dbReference>
<dbReference type="InterPro" id="IPR000340">
    <property type="entry name" value="Dual-sp_phosphatase_cat-dom"/>
</dbReference>
<feature type="compositionally biased region" description="Polar residues" evidence="1">
    <location>
        <begin position="448"/>
        <end position="459"/>
    </location>
</feature>
<dbReference type="GO" id="GO:0016791">
    <property type="term" value="F:phosphatase activity"/>
    <property type="evidence" value="ECO:0007669"/>
    <property type="project" value="UniProtKB-ARBA"/>
</dbReference>
<feature type="compositionally biased region" description="Low complexity" evidence="1">
    <location>
        <begin position="31"/>
        <end position="41"/>
    </location>
</feature>
<dbReference type="AlphaFoldDB" id="S8DZK4"/>
<dbReference type="PANTHER" id="PTHR46381">
    <property type="entry name" value="MKPA PROTEIN"/>
    <property type="match status" value="1"/>
</dbReference>
<dbReference type="Proteomes" id="UP000015453">
    <property type="component" value="Unassembled WGS sequence"/>
</dbReference>
<dbReference type="InterPro" id="IPR007122">
    <property type="entry name" value="Villin/Gelsolin"/>
</dbReference>
<dbReference type="PROSITE" id="PS50056">
    <property type="entry name" value="TYR_PHOSPHATASE_2"/>
    <property type="match status" value="1"/>
</dbReference>